<evidence type="ECO:0000313" key="2">
    <source>
        <dbReference type="EMBL" id="TRM56117.1"/>
    </source>
</evidence>
<dbReference type="EMBL" id="VDMD01000080">
    <property type="protein sequence ID" value="TRM56117.1"/>
    <property type="molecule type" value="Genomic_DNA"/>
</dbReference>
<feature type="region of interest" description="Disordered" evidence="1">
    <location>
        <begin position="1"/>
        <end position="44"/>
    </location>
</feature>
<name>A0A550BUA1_9AGAR</name>
<protein>
    <submittedName>
        <fullName evidence="2">Uncharacterized protein</fullName>
    </submittedName>
</protein>
<evidence type="ECO:0000256" key="1">
    <source>
        <dbReference type="SAM" id="MobiDB-lite"/>
    </source>
</evidence>
<comment type="caution">
    <text evidence="2">The sequence shown here is derived from an EMBL/GenBank/DDBJ whole genome shotgun (WGS) entry which is preliminary data.</text>
</comment>
<evidence type="ECO:0000313" key="3">
    <source>
        <dbReference type="Proteomes" id="UP000320762"/>
    </source>
</evidence>
<accession>A0A550BUA1</accession>
<dbReference type="AlphaFoldDB" id="A0A550BUA1"/>
<sequence>MRSYACRGEESRMTDARPVPHAASPRHPRSPRNPSWSDPPLQQDRRHSQLDLNHSCGNVLDTAQRLSNLTLYCCLDAFWRLTLSGRGALPLTVDFRDWWCNGRERHEVRPRGLTMTATHDSGVEASAEFCEDQSDSTREREYTEGNFARHPII</sequence>
<proteinExistence type="predicted"/>
<keyword evidence="3" id="KW-1185">Reference proteome</keyword>
<dbReference type="Proteomes" id="UP000320762">
    <property type="component" value="Unassembled WGS sequence"/>
</dbReference>
<gene>
    <name evidence="2" type="ORF">BD626DRAFT_520879</name>
</gene>
<reference evidence="2 3" key="1">
    <citation type="journal article" date="2019" name="New Phytol.">
        <title>Comparative genomics reveals unique wood-decay strategies and fruiting body development in the Schizophyllaceae.</title>
        <authorList>
            <person name="Almasi E."/>
            <person name="Sahu N."/>
            <person name="Krizsan K."/>
            <person name="Balint B."/>
            <person name="Kovacs G.M."/>
            <person name="Kiss B."/>
            <person name="Cseklye J."/>
            <person name="Drula E."/>
            <person name="Henrissat B."/>
            <person name="Nagy I."/>
            <person name="Chovatia M."/>
            <person name="Adam C."/>
            <person name="LaButti K."/>
            <person name="Lipzen A."/>
            <person name="Riley R."/>
            <person name="Grigoriev I.V."/>
            <person name="Nagy L.G."/>
        </authorList>
    </citation>
    <scope>NUCLEOTIDE SEQUENCE [LARGE SCALE GENOMIC DNA]</scope>
    <source>
        <strain evidence="2 3">NL-1724</strain>
    </source>
</reference>
<organism evidence="2 3">
    <name type="scientific">Schizophyllum amplum</name>
    <dbReference type="NCBI Taxonomy" id="97359"/>
    <lineage>
        <taxon>Eukaryota</taxon>
        <taxon>Fungi</taxon>
        <taxon>Dikarya</taxon>
        <taxon>Basidiomycota</taxon>
        <taxon>Agaricomycotina</taxon>
        <taxon>Agaricomycetes</taxon>
        <taxon>Agaricomycetidae</taxon>
        <taxon>Agaricales</taxon>
        <taxon>Schizophyllaceae</taxon>
        <taxon>Schizophyllum</taxon>
    </lineage>
</organism>